<gene>
    <name evidence="2" type="ORF">IAC23_01240</name>
</gene>
<proteinExistence type="predicted"/>
<reference evidence="2" key="2">
    <citation type="journal article" date="2021" name="PeerJ">
        <title>Extensive microbial diversity within the chicken gut microbiome revealed by metagenomics and culture.</title>
        <authorList>
            <person name="Gilroy R."/>
            <person name="Ravi A."/>
            <person name="Getino M."/>
            <person name="Pursley I."/>
            <person name="Horton D.L."/>
            <person name="Alikhan N.F."/>
            <person name="Baker D."/>
            <person name="Gharbi K."/>
            <person name="Hall N."/>
            <person name="Watson M."/>
            <person name="Adriaenssens E.M."/>
            <person name="Foster-Nyarko E."/>
            <person name="Jarju S."/>
            <person name="Secka A."/>
            <person name="Antonio M."/>
            <person name="Oren A."/>
            <person name="Chaudhuri R.R."/>
            <person name="La Ragione R."/>
            <person name="Hildebrand F."/>
            <person name="Pallen M.J."/>
        </authorList>
    </citation>
    <scope>NUCLEOTIDE SEQUENCE</scope>
    <source>
        <strain evidence="2">D5-748</strain>
    </source>
</reference>
<protein>
    <submittedName>
        <fullName evidence="2">Uncharacterized protein</fullName>
    </submittedName>
</protein>
<name>A0A9D9EAF0_9BACT</name>
<evidence type="ECO:0000313" key="2">
    <source>
        <dbReference type="EMBL" id="MBO8444306.1"/>
    </source>
</evidence>
<evidence type="ECO:0000313" key="3">
    <source>
        <dbReference type="Proteomes" id="UP000823619"/>
    </source>
</evidence>
<sequence length="797" mass="84584">MKKIRTILFSALAVLAGGLVSCTEEEFQPGPQVDGAQVYFPTTTQTQYDIEDGVTSVTVPVMRLQTDGELTVNILSDLSGIENEADRSLFTVPNSVTFADGEDEASLVISFEREELVEDTDYTIGLLLNDENNTSPYGISSLYVTVTPWPWEEMGTGQFRDDWFNTAWGGGNVELDVTVHRHKTQEGIYMIEDMYGWPFLTEFFGATQEELSGQFSYTPTNITINCSDPQAVFIPQQFVGISESSEGAGDHIIATYQNGLGTLVDGIITFPTGGLAFICDLVPNGAPANANGLFRIVLPGYEATDYSLTASYGGMRVGSDNETATAVIDFSYGADVTGISYAFVNGEISGAALQEYVNGIVNGTLENVYEVNGFEQGAESVSVEAELAAGLYTVVAVPAGTSGELVAASAASDSFYFPAMEGAVPECDIQAKLYKVSEYSEAAEYVSQCPDETSLVYEITGSELSFLSGTLMNTSAVDAALALGFTAEEIIAANGSDMSDYLEAINSGEKYWDIFIRLDSGTSYTLLLQASNSYGKSAVARADLLTSDYAYSGSLAAGNYTMTCTVPGGSQDGSDFTSRNTFKVSPTEGSSTNFVVSDLGVANGMSWNAVYDPEASTLTLDGTFPGQEDRGSFFGGWVTGDNLSAYVLFTYFSDSDETVVDDPVVFGVDASGRLTSLNTNIEAGVGIVNGNQVSNAATIAVFFAGSTEISQAAASETSAVQTMQRLSSGYMSVPSAGNGCSIFRQEPVFKTANVFPEPVAAGLRTLPVKTRVCEPLPSDGVFRIRVAGASGKCTSVR</sequence>
<keyword evidence="1" id="KW-0732">Signal</keyword>
<dbReference type="AlphaFoldDB" id="A0A9D9EAF0"/>
<dbReference type="EMBL" id="JADIMO010000016">
    <property type="protein sequence ID" value="MBO8444306.1"/>
    <property type="molecule type" value="Genomic_DNA"/>
</dbReference>
<reference evidence="2" key="1">
    <citation type="submission" date="2020-10" db="EMBL/GenBank/DDBJ databases">
        <authorList>
            <person name="Gilroy R."/>
        </authorList>
    </citation>
    <scope>NUCLEOTIDE SEQUENCE</scope>
    <source>
        <strain evidence="2">D5-748</strain>
    </source>
</reference>
<organism evidence="2 3">
    <name type="scientific">Candidatus Cryptobacteroides merdavium</name>
    <dbReference type="NCBI Taxonomy" id="2840769"/>
    <lineage>
        <taxon>Bacteria</taxon>
        <taxon>Pseudomonadati</taxon>
        <taxon>Bacteroidota</taxon>
        <taxon>Bacteroidia</taxon>
        <taxon>Bacteroidales</taxon>
        <taxon>Candidatus Cryptobacteroides</taxon>
    </lineage>
</organism>
<comment type="caution">
    <text evidence="2">The sequence shown here is derived from an EMBL/GenBank/DDBJ whole genome shotgun (WGS) entry which is preliminary data.</text>
</comment>
<evidence type="ECO:0000256" key="1">
    <source>
        <dbReference type="SAM" id="SignalP"/>
    </source>
</evidence>
<feature type="chain" id="PRO_5039704153" evidence="1">
    <location>
        <begin position="22"/>
        <end position="797"/>
    </location>
</feature>
<dbReference type="PROSITE" id="PS51257">
    <property type="entry name" value="PROKAR_LIPOPROTEIN"/>
    <property type="match status" value="1"/>
</dbReference>
<feature type="signal peptide" evidence="1">
    <location>
        <begin position="1"/>
        <end position="21"/>
    </location>
</feature>
<dbReference type="Proteomes" id="UP000823619">
    <property type="component" value="Unassembled WGS sequence"/>
</dbReference>
<accession>A0A9D9EAF0</accession>